<feature type="transmembrane region" description="Helical" evidence="1">
    <location>
        <begin position="28"/>
        <end position="48"/>
    </location>
</feature>
<feature type="transmembrane region" description="Helical" evidence="1">
    <location>
        <begin position="100"/>
        <end position="122"/>
    </location>
</feature>
<proteinExistence type="predicted"/>
<dbReference type="EMBL" id="JBGEHV010000001">
    <property type="protein sequence ID" value="MEY8037929.1"/>
    <property type="molecule type" value="Genomic_DNA"/>
</dbReference>
<comment type="caution">
    <text evidence="2">The sequence shown here is derived from an EMBL/GenBank/DDBJ whole genome shotgun (WGS) entry which is preliminary data.</text>
</comment>
<feature type="transmembrane region" description="Helical" evidence="1">
    <location>
        <begin position="142"/>
        <end position="164"/>
    </location>
</feature>
<name>A0ABV4CET9_9PSEU</name>
<dbReference type="RefSeq" id="WP_345366139.1">
    <property type="nucleotide sequence ID" value="NZ_BAABII010000016.1"/>
</dbReference>
<evidence type="ECO:0000313" key="3">
    <source>
        <dbReference type="Proteomes" id="UP001564626"/>
    </source>
</evidence>
<accession>A0ABV4CET9</accession>
<keyword evidence="3" id="KW-1185">Reference proteome</keyword>
<evidence type="ECO:0000256" key="1">
    <source>
        <dbReference type="SAM" id="Phobius"/>
    </source>
</evidence>
<reference evidence="2 3" key="1">
    <citation type="submission" date="2024-08" db="EMBL/GenBank/DDBJ databases">
        <title>Genome mining of Saccharopolyspora cebuensis PGLac3 from Nigerian medicinal plant.</title>
        <authorList>
            <person name="Ezeobiora C.E."/>
            <person name="Igbokwe N.H."/>
            <person name="Amin D.H."/>
            <person name="Mendie U.E."/>
        </authorList>
    </citation>
    <scope>NUCLEOTIDE SEQUENCE [LARGE SCALE GENOMIC DNA]</scope>
    <source>
        <strain evidence="2 3">PGLac3</strain>
    </source>
</reference>
<organism evidence="2 3">
    <name type="scientific">Saccharopolyspora cebuensis</name>
    <dbReference type="NCBI Taxonomy" id="418759"/>
    <lineage>
        <taxon>Bacteria</taxon>
        <taxon>Bacillati</taxon>
        <taxon>Actinomycetota</taxon>
        <taxon>Actinomycetes</taxon>
        <taxon>Pseudonocardiales</taxon>
        <taxon>Pseudonocardiaceae</taxon>
        <taxon>Saccharopolyspora</taxon>
    </lineage>
</organism>
<keyword evidence="1" id="KW-1133">Transmembrane helix</keyword>
<keyword evidence="1" id="KW-0812">Transmembrane</keyword>
<dbReference type="Proteomes" id="UP001564626">
    <property type="component" value="Unassembled WGS sequence"/>
</dbReference>
<protein>
    <submittedName>
        <fullName evidence="2">Uncharacterized protein</fullName>
    </submittedName>
</protein>
<feature type="transmembrane region" description="Helical" evidence="1">
    <location>
        <begin position="54"/>
        <end position="79"/>
    </location>
</feature>
<sequence>MTATAATSPFTTALEVPRWALGFYLRHLPWIVGLSLLPALERVALLLWDDLPDGLGTLLEVLVWALRALLVVLIYRAAISTDQRLRELDPRTRKARPESFLHTHRTAFALQLGLFACGYVVFSIPEWAAALVPTEHEHLYLAVVLAAKNPTVIAFYMIWVVGVVRQMLLTPTPDEHAAE</sequence>
<gene>
    <name evidence="2" type="ORF">AB8O55_00820</name>
</gene>
<evidence type="ECO:0000313" key="2">
    <source>
        <dbReference type="EMBL" id="MEY8037929.1"/>
    </source>
</evidence>
<keyword evidence="1" id="KW-0472">Membrane</keyword>